<reference evidence="2" key="1">
    <citation type="journal article" date="2024" name="Front. Bioeng. Biotechnol.">
        <title>Genome-scale model development and genomic sequencing of the oleaginous clade Lipomyces.</title>
        <authorList>
            <person name="Czajka J.J."/>
            <person name="Han Y."/>
            <person name="Kim J."/>
            <person name="Mondo S.J."/>
            <person name="Hofstad B.A."/>
            <person name="Robles A."/>
            <person name="Haridas S."/>
            <person name="Riley R."/>
            <person name="LaButti K."/>
            <person name="Pangilinan J."/>
            <person name="Andreopoulos W."/>
            <person name="Lipzen A."/>
            <person name="Yan J."/>
            <person name="Wang M."/>
            <person name="Ng V."/>
            <person name="Grigoriev I.V."/>
            <person name="Spatafora J.W."/>
            <person name="Magnuson J.K."/>
            <person name="Baker S.E."/>
            <person name="Pomraning K.R."/>
        </authorList>
    </citation>
    <scope>NUCLEOTIDE SEQUENCE [LARGE SCALE GENOMIC DNA]</scope>
    <source>
        <strain evidence="2">CBS 10300</strain>
    </source>
</reference>
<dbReference type="Proteomes" id="UP001489719">
    <property type="component" value="Unassembled WGS sequence"/>
</dbReference>
<dbReference type="EMBL" id="MU970214">
    <property type="protein sequence ID" value="KAK9319201.1"/>
    <property type="molecule type" value="Genomic_DNA"/>
</dbReference>
<evidence type="ECO:0000313" key="2">
    <source>
        <dbReference type="Proteomes" id="UP001489719"/>
    </source>
</evidence>
<evidence type="ECO:0000313" key="1">
    <source>
        <dbReference type="EMBL" id="KAK9319201.1"/>
    </source>
</evidence>
<gene>
    <name evidence="1" type="ORF">V1517DRAFT_310932</name>
</gene>
<keyword evidence="2" id="KW-1185">Reference proteome</keyword>
<protein>
    <submittedName>
        <fullName evidence="1">Uncharacterized protein</fullName>
    </submittedName>
</protein>
<name>A0ACC3TE08_9ASCO</name>
<comment type="caution">
    <text evidence="1">The sequence shown here is derived from an EMBL/GenBank/DDBJ whole genome shotgun (WGS) entry which is preliminary data.</text>
</comment>
<proteinExistence type="predicted"/>
<sequence length="388" mass="43633">MTEHSDLLEIVRRPLSPDVQLEVQASWEEYERVQAILENEECKNVAIVAAPPSALHGNMAGELMASIMREVWTQQGLSSEVSRGFTQSTEMGNTRGLTTRGWDRALVYQEGNRDTFMIAVEVGVSQSYESVRAAISWSVCALRCRLGIAMCIREQGRGEAPDPPQYSSIQEENAAVDEAAEDFRHQLTERPYGPLVRDGVTWFGRLERVVLETYRAPDENITESMVLDPSGSFTIVEDGEFVGGDVPPNLQEVVLGDCIPDHILDGDEIVARPVKFFRRDWFEARFQAGMTFLCLACVLSLHVFACINILFRFNIQMVASQTLTPLGCNICSSGAKKEREREKPAHPSSYKNEFRHQLTERLYGPLVRDSVTCPGGSSEWFWFQAKRI</sequence>
<organism evidence="1 2">
    <name type="scientific">Lipomyces orientalis</name>
    <dbReference type="NCBI Taxonomy" id="1233043"/>
    <lineage>
        <taxon>Eukaryota</taxon>
        <taxon>Fungi</taxon>
        <taxon>Dikarya</taxon>
        <taxon>Ascomycota</taxon>
        <taxon>Saccharomycotina</taxon>
        <taxon>Lipomycetes</taxon>
        <taxon>Lipomycetales</taxon>
        <taxon>Lipomycetaceae</taxon>
        <taxon>Lipomyces</taxon>
    </lineage>
</organism>
<accession>A0ACC3TE08</accession>